<keyword evidence="2" id="KW-1185">Reference proteome</keyword>
<organism evidence="1 2">
    <name type="scientific">Dentiscutata erythropus</name>
    <dbReference type="NCBI Taxonomy" id="1348616"/>
    <lineage>
        <taxon>Eukaryota</taxon>
        <taxon>Fungi</taxon>
        <taxon>Fungi incertae sedis</taxon>
        <taxon>Mucoromycota</taxon>
        <taxon>Glomeromycotina</taxon>
        <taxon>Glomeromycetes</taxon>
        <taxon>Diversisporales</taxon>
        <taxon>Gigasporaceae</taxon>
        <taxon>Dentiscutata</taxon>
    </lineage>
</organism>
<accession>A0A9N9J9M9</accession>
<dbReference type="Proteomes" id="UP000789405">
    <property type="component" value="Unassembled WGS sequence"/>
</dbReference>
<dbReference type="AlphaFoldDB" id="A0A9N9J9M9"/>
<name>A0A9N9J9M9_9GLOM</name>
<gene>
    <name evidence="1" type="ORF">DERYTH_LOCUS18224</name>
</gene>
<comment type="caution">
    <text evidence="1">The sequence shown here is derived from an EMBL/GenBank/DDBJ whole genome shotgun (WGS) entry which is preliminary data.</text>
</comment>
<proteinExistence type="predicted"/>
<protein>
    <submittedName>
        <fullName evidence="1">27909_t:CDS:1</fullName>
    </submittedName>
</protein>
<dbReference type="EMBL" id="CAJVPY010018186">
    <property type="protein sequence ID" value="CAG8765778.1"/>
    <property type="molecule type" value="Genomic_DNA"/>
</dbReference>
<feature type="non-terminal residue" evidence="1">
    <location>
        <position position="1"/>
    </location>
</feature>
<evidence type="ECO:0000313" key="2">
    <source>
        <dbReference type="Proteomes" id="UP000789405"/>
    </source>
</evidence>
<dbReference type="OrthoDB" id="10393078at2759"/>
<sequence length="173" mass="19024">MANISTETLAQFYGVLLYKKKDIVAIQEKLGMLALVTIGWVLEGPGNANKLAVPPDSELMGKTLADSKNLSIDSNPILEEALRGNKASTDILFAIQEEVGIVGYSNQERAEEADKPQENIFESLRISMVGPLEDGLGVILPKYCEMGVKKFWFTGEGLPLFPKVTPQQLHEIF</sequence>
<reference evidence="1" key="1">
    <citation type="submission" date="2021-06" db="EMBL/GenBank/DDBJ databases">
        <authorList>
            <person name="Kallberg Y."/>
            <person name="Tangrot J."/>
            <person name="Rosling A."/>
        </authorList>
    </citation>
    <scope>NUCLEOTIDE SEQUENCE</scope>
    <source>
        <strain evidence="1">MA453B</strain>
    </source>
</reference>
<evidence type="ECO:0000313" key="1">
    <source>
        <dbReference type="EMBL" id="CAG8765778.1"/>
    </source>
</evidence>